<evidence type="ECO:0000313" key="1">
    <source>
        <dbReference type="EMBL" id="PZX46015.1"/>
    </source>
</evidence>
<evidence type="ECO:0000313" key="2">
    <source>
        <dbReference type="Proteomes" id="UP000249538"/>
    </source>
</evidence>
<comment type="caution">
    <text evidence="1">The sequence shown here is derived from an EMBL/GenBank/DDBJ whole genome shotgun (WGS) entry which is preliminary data.</text>
</comment>
<name>A0A2W7R5T7_9RHOB</name>
<dbReference type="EMBL" id="QKZS01000061">
    <property type="protein sequence ID" value="PZX46015.1"/>
    <property type="molecule type" value="Genomic_DNA"/>
</dbReference>
<protein>
    <submittedName>
        <fullName evidence="1">Uncharacterized protein</fullName>
    </submittedName>
</protein>
<sequence>MGQAYAACSDNMRLFLDAVKGARRLPDPIHFARAAYLMLRELGINLPA</sequence>
<accession>A0A2W7R5T7</accession>
<dbReference type="AlphaFoldDB" id="A0A2W7R5T7"/>
<dbReference type="RefSeq" id="WP_170139784.1">
    <property type="nucleotide sequence ID" value="NZ_QKZS01000061.1"/>
</dbReference>
<gene>
    <name evidence="1" type="ORF">LX76_04716</name>
</gene>
<reference evidence="1 2" key="1">
    <citation type="submission" date="2018-06" db="EMBL/GenBank/DDBJ databases">
        <title>Genomic Encyclopedia of Archaeal and Bacterial Type Strains, Phase II (KMG-II): from individual species to whole genera.</title>
        <authorList>
            <person name="Goeker M."/>
        </authorList>
    </citation>
    <scope>NUCLEOTIDE SEQUENCE [LARGE SCALE GENOMIC DNA]</scope>
    <source>
        <strain evidence="1 2">DSM 18774</strain>
    </source>
</reference>
<dbReference type="Proteomes" id="UP000249538">
    <property type="component" value="Unassembled WGS sequence"/>
</dbReference>
<organism evidence="1 2">
    <name type="scientific">Cereibacter changlensis</name>
    <dbReference type="NCBI Taxonomy" id="402884"/>
    <lineage>
        <taxon>Bacteria</taxon>
        <taxon>Pseudomonadati</taxon>
        <taxon>Pseudomonadota</taxon>
        <taxon>Alphaproteobacteria</taxon>
        <taxon>Rhodobacterales</taxon>
        <taxon>Paracoccaceae</taxon>
        <taxon>Cereibacter</taxon>
    </lineage>
</organism>
<proteinExistence type="predicted"/>